<accession>A0A8T3V081</accession>
<evidence type="ECO:0000313" key="4">
    <source>
        <dbReference type="Proteomes" id="UP000718571"/>
    </source>
</evidence>
<dbReference type="PROSITE" id="PS50966">
    <property type="entry name" value="ZF_SWIM"/>
    <property type="match status" value="1"/>
</dbReference>
<evidence type="ECO:0000259" key="2">
    <source>
        <dbReference type="PROSITE" id="PS50966"/>
    </source>
</evidence>
<comment type="caution">
    <text evidence="3">The sequence shown here is derived from an EMBL/GenBank/DDBJ whole genome shotgun (WGS) entry which is preliminary data.</text>
</comment>
<evidence type="ECO:0000313" key="3">
    <source>
        <dbReference type="EMBL" id="MBE5728405.1"/>
    </source>
</evidence>
<evidence type="ECO:0000256" key="1">
    <source>
        <dbReference type="PROSITE-ProRule" id="PRU00325"/>
    </source>
</evidence>
<dbReference type="Pfam" id="PF04434">
    <property type="entry name" value="SWIM"/>
    <property type="match status" value="1"/>
</dbReference>
<proteinExistence type="predicted"/>
<keyword evidence="1" id="KW-0479">Metal-binding</keyword>
<dbReference type="AlphaFoldDB" id="A0A8T3V081"/>
<dbReference type="InterPro" id="IPR007527">
    <property type="entry name" value="Znf_SWIM"/>
</dbReference>
<keyword evidence="1" id="KW-0862">Zinc</keyword>
<dbReference type="Proteomes" id="UP000718571">
    <property type="component" value="Unassembled WGS sequence"/>
</dbReference>
<dbReference type="EMBL" id="JADFAR010000010">
    <property type="protein sequence ID" value="MBE5728405.1"/>
    <property type="molecule type" value="Genomic_DNA"/>
</dbReference>
<protein>
    <submittedName>
        <fullName evidence="3">SWIM zinc finger family protein</fullName>
    </submittedName>
</protein>
<keyword evidence="1" id="KW-0863">Zinc-finger</keyword>
<name>A0A8T3V081_9ARCH</name>
<organism evidence="3 4">
    <name type="scientific">Candidatus Acidifodinimicrobium mancum</name>
    <dbReference type="NCBI Taxonomy" id="2898728"/>
    <lineage>
        <taxon>Archaea</taxon>
        <taxon>Candidatus Parvarchaeota</taxon>
        <taxon>Candidatus Acidifodinimicrobiaceae</taxon>
        <taxon>Candidatus Acidifodinimicrobium</taxon>
    </lineage>
</organism>
<gene>
    <name evidence="3" type="ORF">IHE51_00925</name>
</gene>
<feature type="domain" description="SWIM-type" evidence="2">
    <location>
        <begin position="47"/>
        <end position="85"/>
    </location>
</feature>
<dbReference type="GO" id="GO:0008270">
    <property type="term" value="F:zinc ion binding"/>
    <property type="evidence" value="ECO:0007669"/>
    <property type="project" value="UniProtKB-KW"/>
</dbReference>
<reference evidence="3 4" key="1">
    <citation type="submission" date="2020-09" db="EMBL/GenBank/DDBJ databases">
        <title>Genomic characterization of a novel Parvarchaeota family in acid mine drainage sediments.</title>
        <authorList>
            <person name="Luo Z.-H."/>
        </authorList>
    </citation>
    <scope>NUCLEOTIDE SEQUENCE [LARGE SCALE GENOMIC DNA]</scope>
    <source>
        <strain evidence="3">MAS1_bins.189</strain>
    </source>
</reference>
<sequence length="91" mass="10693">MEIKLLEIPNTGELYMKALRLKNHVGVDYRTDKHISFIVEDDNKVHNVMYFSEKGGDKQWQCDCKWYTLQNKPCSHIYAVCMAIKEGKLKI</sequence>